<keyword evidence="1" id="KW-0808">Transferase</keyword>
<dbReference type="InterPro" id="IPR016064">
    <property type="entry name" value="NAD/diacylglycerol_kinase_sf"/>
</dbReference>
<dbReference type="Proteomes" id="UP000075321">
    <property type="component" value="Unassembled WGS sequence"/>
</dbReference>
<keyword evidence="2" id="KW-1185">Reference proteome</keyword>
<keyword evidence="1" id="KW-0418">Kinase</keyword>
<dbReference type="GO" id="GO:0019674">
    <property type="term" value="P:NAD+ metabolic process"/>
    <property type="evidence" value="ECO:0007669"/>
    <property type="project" value="InterPro"/>
</dbReference>
<dbReference type="OrthoDB" id="170401at2157"/>
<sequence length="237" mass="24247">MRAIPGGSAVTIRVVGTAGSVLETIETAGHTVETTVPAAVEDGNPSIVVTVGEAALLAVARERPDAPILPVDTAIGPPADDRGAILAAIDGGTERTRSLIDVSIDGERVATALLDVMLVTSEPARISEYAIDREDGRVAAFRADGVVVATPAGSRGYAAAAGGPTLSAGTDTLCAVPIAPFHTQSGQWVLDTGPLALSVLRDEGDVSLLVDDSEYGGVGPDQRIRLTVERSVRTLHP</sequence>
<organism evidence="1 2">
    <name type="scientific">Halalkalicoccus paucihalophilus</name>
    <dbReference type="NCBI Taxonomy" id="1008153"/>
    <lineage>
        <taxon>Archaea</taxon>
        <taxon>Methanobacteriati</taxon>
        <taxon>Methanobacteriota</taxon>
        <taxon>Stenosarchaea group</taxon>
        <taxon>Halobacteria</taxon>
        <taxon>Halobacteriales</taxon>
        <taxon>Halococcaceae</taxon>
        <taxon>Halalkalicoccus</taxon>
    </lineage>
</organism>
<gene>
    <name evidence="1" type="ORF">HAPAU_23820</name>
</gene>
<dbReference type="SUPFAM" id="SSF111331">
    <property type="entry name" value="NAD kinase/diacylglycerol kinase-like"/>
    <property type="match status" value="1"/>
</dbReference>
<comment type="caution">
    <text evidence="1">The sequence shown here is derived from an EMBL/GenBank/DDBJ whole genome shotgun (WGS) entry which is preliminary data.</text>
</comment>
<dbReference type="Pfam" id="PF20143">
    <property type="entry name" value="NAD_kinase_C"/>
    <property type="match status" value="1"/>
</dbReference>
<dbReference type="GO" id="GO:0003951">
    <property type="term" value="F:NAD+ kinase activity"/>
    <property type="evidence" value="ECO:0007669"/>
    <property type="project" value="InterPro"/>
</dbReference>
<dbReference type="Gene3D" id="2.60.200.30">
    <property type="entry name" value="Probable inorganic polyphosphate/atp-NAD kinase, domain 2"/>
    <property type="match status" value="1"/>
</dbReference>
<protein>
    <submittedName>
        <fullName evidence="1">Bifunctional NADP phosphatase/NAD kinase</fullName>
    </submittedName>
</protein>
<dbReference type="AlphaFoldDB" id="A0A151ADH6"/>
<dbReference type="PATRIC" id="fig|1008153.3.peg.2430"/>
<evidence type="ECO:0000313" key="1">
    <source>
        <dbReference type="EMBL" id="KYH25705.1"/>
    </source>
</evidence>
<proteinExistence type="predicted"/>
<dbReference type="RefSeq" id="WP_066382710.1">
    <property type="nucleotide sequence ID" value="NZ_LTAZ01000005.1"/>
</dbReference>
<reference evidence="1 2" key="1">
    <citation type="submission" date="2016-02" db="EMBL/GenBank/DDBJ databases">
        <title>Genome sequence of Halalkalicoccus paucihalophilus DSM 24557.</title>
        <authorList>
            <person name="Poehlein A."/>
            <person name="Daniel R."/>
        </authorList>
    </citation>
    <scope>NUCLEOTIDE SEQUENCE [LARGE SCALE GENOMIC DNA]</scope>
    <source>
        <strain evidence="1 2">DSM 24557</strain>
    </source>
</reference>
<dbReference type="InterPro" id="IPR017437">
    <property type="entry name" value="ATP-NAD_kinase_PpnK-typ_C"/>
</dbReference>
<dbReference type="EMBL" id="LTAZ01000005">
    <property type="protein sequence ID" value="KYH25705.1"/>
    <property type="molecule type" value="Genomic_DNA"/>
</dbReference>
<name>A0A151ADH6_9EURY</name>
<accession>A0A151ADH6</accession>
<evidence type="ECO:0000313" key="2">
    <source>
        <dbReference type="Proteomes" id="UP000075321"/>
    </source>
</evidence>